<feature type="binding site" evidence="5">
    <location>
        <position position="189"/>
    </location>
    <ligand>
        <name>substrate</name>
    </ligand>
</feature>
<dbReference type="Gene3D" id="3.90.25.10">
    <property type="entry name" value="UDP-galactose 4-epimerase, domain 1"/>
    <property type="match status" value="1"/>
</dbReference>
<keyword evidence="3 5" id="KW-0560">Oxidoreductase</keyword>
<dbReference type="GO" id="GO:0042351">
    <property type="term" value="P:'de novo' GDP-L-fucose biosynthetic process"/>
    <property type="evidence" value="ECO:0007669"/>
    <property type="project" value="UniProtKB-UniRule"/>
</dbReference>
<dbReference type="Gene3D" id="3.40.50.720">
    <property type="entry name" value="NAD(P)-binding Rossmann-like Domain"/>
    <property type="match status" value="1"/>
</dbReference>
<evidence type="ECO:0000256" key="2">
    <source>
        <dbReference type="ARBA" id="ARBA00022857"/>
    </source>
</evidence>
<dbReference type="OrthoDB" id="9811425at2"/>
<feature type="binding site" evidence="5">
    <location>
        <position position="181"/>
    </location>
    <ligand>
        <name>NADP(+)</name>
        <dbReference type="ChEBI" id="CHEBI:58349"/>
    </ligand>
</feature>
<dbReference type="InterPro" id="IPR036291">
    <property type="entry name" value="NAD(P)-bd_dom_sf"/>
</dbReference>
<feature type="site" description="Important for catalytic activity" evidence="5">
    <location>
        <position position="111"/>
    </location>
</feature>
<feature type="binding site" evidence="5">
    <location>
        <position position="210"/>
    </location>
    <ligand>
        <name>substrate</name>
    </ligand>
</feature>
<evidence type="ECO:0000313" key="8">
    <source>
        <dbReference type="Proteomes" id="UP000184036"/>
    </source>
</evidence>
<feature type="binding site" evidence="5">
    <location>
        <begin position="107"/>
        <end position="110"/>
    </location>
    <ligand>
        <name>NADP(+)</name>
        <dbReference type="ChEBI" id="CHEBI:58349"/>
    </ligand>
</feature>
<organism evidence="7 8">
    <name type="scientific">Flavobacterium segetis</name>
    <dbReference type="NCBI Taxonomy" id="271157"/>
    <lineage>
        <taxon>Bacteria</taxon>
        <taxon>Pseudomonadati</taxon>
        <taxon>Bacteroidota</taxon>
        <taxon>Flavobacteriia</taxon>
        <taxon>Flavobacteriales</taxon>
        <taxon>Flavobacteriaceae</taxon>
        <taxon>Flavobacterium</taxon>
    </lineage>
</organism>
<dbReference type="GO" id="GO:0050577">
    <property type="term" value="F:GDP-L-fucose synthase activity"/>
    <property type="evidence" value="ECO:0007669"/>
    <property type="project" value="UniProtKB-UniRule"/>
</dbReference>
<dbReference type="Proteomes" id="UP000184036">
    <property type="component" value="Unassembled WGS sequence"/>
</dbReference>
<comment type="pathway">
    <text evidence="5">Nucleotide-sugar biosynthesis; GDP-L-fucose biosynthesis via de novo pathway; GDP-L-fucose from GDP-alpha-D-mannose: step 2/2.</text>
</comment>
<accession>A0A1M5IG20</accession>
<evidence type="ECO:0000256" key="5">
    <source>
        <dbReference type="HAMAP-Rule" id="MF_00956"/>
    </source>
</evidence>
<gene>
    <name evidence="5" type="primary">fcl</name>
    <name evidence="7" type="ORF">SAMN05444396_10738</name>
</gene>
<dbReference type="UniPathway" id="UPA00128">
    <property type="reaction ID" value="UER00191"/>
</dbReference>
<keyword evidence="8" id="KW-1185">Reference proteome</keyword>
<name>A0A1M5IG20_9FLAO</name>
<evidence type="ECO:0000256" key="4">
    <source>
        <dbReference type="ARBA" id="ARBA00023235"/>
    </source>
</evidence>
<feature type="domain" description="NAD-dependent epimerase/dehydratase" evidence="6">
    <location>
        <begin position="8"/>
        <end position="238"/>
    </location>
</feature>
<evidence type="ECO:0000256" key="1">
    <source>
        <dbReference type="ARBA" id="ARBA00005959"/>
    </source>
</evidence>
<evidence type="ECO:0000313" key="7">
    <source>
        <dbReference type="EMBL" id="SHG27334.1"/>
    </source>
</evidence>
<dbReference type="Pfam" id="PF01370">
    <property type="entry name" value="Epimerase"/>
    <property type="match status" value="1"/>
</dbReference>
<feature type="binding site" evidence="5">
    <location>
        <position position="270"/>
    </location>
    <ligand>
        <name>substrate</name>
    </ligand>
</feature>
<dbReference type="SUPFAM" id="SSF51735">
    <property type="entry name" value="NAD(P)-binding Rossmann-fold domains"/>
    <property type="match status" value="1"/>
</dbReference>
<dbReference type="GO" id="GO:0070401">
    <property type="term" value="F:NADP+ binding"/>
    <property type="evidence" value="ECO:0007669"/>
    <property type="project" value="UniProtKB-UniRule"/>
</dbReference>
<proteinExistence type="inferred from homology"/>
<dbReference type="InterPro" id="IPR001509">
    <property type="entry name" value="Epimerase_deHydtase"/>
</dbReference>
<evidence type="ECO:0000256" key="3">
    <source>
        <dbReference type="ARBA" id="ARBA00023002"/>
    </source>
</evidence>
<protein>
    <recommendedName>
        <fullName evidence="5">GDP-L-fucose synthase</fullName>
        <ecNumber evidence="5">1.1.1.271</ecNumber>
    </recommendedName>
    <alternativeName>
        <fullName evidence="5">GDP-4-keto-6-deoxy-D-mannose-3,5-epimerase-4-reductase</fullName>
    </alternativeName>
</protein>
<keyword evidence="5" id="KW-0511">Multifunctional enzyme</keyword>
<comment type="catalytic activity">
    <reaction evidence="5">
        <text>GDP-beta-L-fucose + NADP(+) = GDP-4-dehydro-alpha-D-rhamnose + NADPH + H(+)</text>
        <dbReference type="Rhea" id="RHEA:18885"/>
        <dbReference type="ChEBI" id="CHEBI:15378"/>
        <dbReference type="ChEBI" id="CHEBI:57273"/>
        <dbReference type="ChEBI" id="CHEBI:57783"/>
        <dbReference type="ChEBI" id="CHEBI:57964"/>
        <dbReference type="ChEBI" id="CHEBI:58349"/>
        <dbReference type="EC" id="1.1.1.271"/>
    </reaction>
</comment>
<dbReference type="AlphaFoldDB" id="A0A1M5IG20"/>
<dbReference type="PANTHER" id="PTHR43238">
    <property type="entry name" value="GDP-L-FUCOSE SYNTHASE"/>
    <property type="match status" value="1"/>
</dbReference>
<dbReference type="CDD" id="cd05239">
    <property type="entry name" value="GDP_FS_SDR_e"/>
    <property type="match status" value="1"/>
</dbReference>
<keyword evidence="4 5" id="KW-0413">Isomerase</keyword>
<feature type="site" description="Important for catalytic activity" evidence="5">
    <location>
        <position position="109"/>
    </location>
</feature>
<comment type="similarity">
    <text evidence="1 5">Belongs to the NAD(P)-dependent epimerase/dehydratase family. Fucose synthase subfamily.</text>
</comment>
<reference evidence="8" key="1">
    <citation type="submission" date="2016-11" db="EMBL/GenBank/DDBJ databases">
        <authorList>
            <person name="Varghese N."/>
            <person name="Submissions S."/>
        </authorList>
    </citation>
    <scope>NUCLEOTIDE SEQUENCE [LARGE SCALE GENOMIC DNA]</scope>
    <source>
        <strain evidence="8">DSM 19741</strain>
    </source>
</reference>
<evidence type="ECO:0000259" key="6">
    <source>
        <dbReference type="Pfam" id="PF01370"/>
    </source>
</evidence>
<feature type="active site" description="Proton donor/acceptor" evidence="5">
    <location>
        <position position="138"/>
    </location>
</feature>
<feature type="binding site" evidence="5">
    <location>
        <begin position="165"/>
        <end position="168"/>
    </location>
    <ligand>
        <name>NADP(+)</name>
        <dbReference type="ChEBI" id="CHEBI:58349"/>
    </ligand>
</feature>
<dbReference type="InterPro" id="IPR028614">
    <property type="entry name" value="GDP_fucose/colitose_synth"/>
</dbReference>
<sequence length="316" mass="35905">MIQKSTKIYIAGHNGMVGSAIWRTLIAKGYTNLIGISSKQLDLKNQQAVHDFFATEKPEIVIDAAAKVGGILANNDFPYQFLMENMLIQNNLIDTALQSGVEKFIFLGSSCIYPKLAPQPLKEEYLLTDSLEPTNEWYAIAKITGVKACQAIRKQFNKDYVSLMPTNLYGTHDNFDLNSSHVLPAMIRKFHEAKKNSEPVELWGSGTPMREFLFVDDMAEAVVFALENKLPEYLYNVGTGEDLTIKQLAKTIQKITRHQGEIVWDATKPDGTPRKLMDVSKMHALGWKHKIQLEEGIQKTYDWFLENLDRYKEVKL</sequence>
<dbReference type="HAMAP" id="MF_00956">
    <property type="entry name" value="GDP_fucose_synth"/>
    <property type="match status" value="1"/>
</dbReference>
<feature type="binding site" evidence="5">
    <location>
        <position position="142"/>
    </location>
    <ligand>
        <name>NADP(+)</name>
        <dbReference type="ChEBI" id="CHEBI:58349"/>
    </ligand>
</feature>
<dbReference type="EMBL" id="FQWE01000007">
    <property type="protein sequence ID" value="SHG27334.1"/>
    <property type="molecule type" value="Genomic_DNA"/>
</dbReference>
<dbReference type="EC" id="1.1.1.271" evidence="5"/>
<comment type="function">
    <text evidence="5">Catalyzes the two-step NADP-dependent conversion of GDP-4-dehydro-6-deoxy-D-mannose to GDP-fucose, involving an epimerase and a reductase reaction.</text>
</comment>
<dbReference type="GO" id="GO:0016853">
    <property type="term" value="F:isomerase activity"/>
    <property type="evidence" value="ECO:0007669"/>
    <property type="project" value="UniProtKB-KW"/>
</dbReference>
<dbReference type="PANTHER" id="PTHR43238:SF1">
    <property type="entry name" value="GDP-L-FUCOSE SYNTHASE"/>
    <property type="match status" value="1"/>
</dbReference>
<keyword evidence="2 5" id="KW-0521">NADP</keyword>
<feature type="binding site" evidence="5">
    <location>
        <begin position="12"/>
        <end position="18"/>
    </location>
    <ligand>
        <name>NADP(+)</name>
        <dbReference type="ChEBI" id="CHEBI:58349"/>
    </ligand>
</feature>
<dbReference type="STRING" id="271157.SAMN05444396_10738"/>
<feature type="binding site" evidence="5">
    <location>
        <position position="203"/>
    </location>
    <ligand>
        <name>substrate</name>
    </ligand>
</feature>